<dbReference type="GO" id="GO:0055085">
    <property type="term" value="P:transmembrane transport"/>
    <property type="evidence" value="ECO:0007669"/>
    <property type="project" value="InterPro"/>
</dbReference>
<feature type="transmembrane region" description="Helical" evidence="5">
    <location>
        <begin position="195"/>
        <end position="217"/>
    </location>
</feature>
<evidence type="ECO:0000256" key="5">
    <source>
        <dbReference type="SAM" id="Phobius"/>
    </source>
</evidence>
<evidence type="ECO:0000256" key="3">
    <source>
        <dbReference type="ARBA" id="ARBA00022989"/>
    </source>
</evidence>
<evidence type="ECO:0000256" key="1">
    <source>
        <dbReference type="ARBA" id="ARBA00004141"/>
    </source>
</evidence>
<feature type="transmembrane region" description="Helical" evidence="5">
    <location>
        <begin position="369"/>
        <end position="391"/>
    </location>
</feature>
<keyword evidence="4 5" id="KW-0472">Membrane</keyword>
<name>A0A2M9Q6S8_9BACI</name>
<feature type="domain" description="Amino acid permease/ SLC12A" evidence="6">
    <location>
        <begin position="73"/>
        <end position="448"/>
    </location>
</feature>
<dbReference type="PANTHER" id="PTHR42770">
    <property type="entry name" value="AMINO ACID TRANSPORTER-RELATED"/>
    <property type="match status" value="1"/>
</dbReference>
<evidence type="ECO:0000313" key="7">
    <source>
        <dbReference type="EMBL" id="PJO43777.1"/>
    </source>
</evidence>
<evidence type="ECO:0000256" key="2">
    <source>
        <dbReference type="ARBA" id="ARBA00022692"/>
    </source>
</evidence>
<feature type="transmembrane region" description="Helical" evidence="5">
    <location>
        <begin position="134"/>
        <end position="162"/>
    </location>
</feature>
<accession>A0A2M9Q6S8</accession>
<dbReference type="GO" id="GO:0016020">
    <property type="term" value="C:membrane"/>
    <property type="evidence" value="ECO:0007669"/>
    <property type="project" value="UniProtKB-SubCell"/>
</dbReference>
<organism evidence="7 8">
    <name type="scientific">Lysinibacillus xylanilyticus</name>
    <dbReference type="NCBI Taxonomy" id="582475"/>
    <lineage>
        <taxon>Bacteria</taxon>
        <taxon>Bacillati</taxon>
        <taxon>Bacillota</taxon>
        <taxon>Bacilli</taxon>
        <taxon>Bacillales</taxon>
        <taxon>Bacillaceae</taxon>
        <taxon>Lysinibacillus</taxon>
    </lineage>
</organism>
<proteinExistence type="predicted"/>
<feature type="transmembrane region" description="Helical" evidence="5">
    <location>
        <begin position="237"/>
        <end position="254"/>
    </location>
</feature>
<dbReference type="InterPro" id="IPR004841">
    <property type="entry name" value="AA-permease/SLC12A_dom"/>
</dbReference>
<feature type="transmembrane region" description="Helical" evidence="5">
    <location>
        <begin position="168"/>
        <end position="188"/>
    </location>
</feature>
<feature type="transmembrane region" description="Helical" evidence="5">
    <location>
        <begin position="455"/>
        <end position="472"/>
    </location>
</feature>
<comment type="subcellular location">
    <subcellularLocation>
        <location evidence="1">Membrane</location>
        <topology evidence="1">Multi-pass membrane protein</topology>
    </subcellularLocation>
</comment>
<sequence>MESFFITENINLVIDLCVTQTFIVNINRRMNIQKIKIIKADGGVFIKRQTLMRTLTLSQVVYLGIAWNNPMVFFNTYGIATVTSEGVIMGAYIIAFLAIMFTAFSYGKMAKAFPIAGSAYTFTQKSINPQLGFLIGWTIMLDYMLTPMVTCLMSTVFLNAVFPGVPHAMWIILLTATIVIPSILGVKFTASTGKIFVIAQVVFVCIFWILTIKSLLAGEGAGTLFSIQPLFNADTELPVILAGASILCFSFLGFDSLTTLSEETINPEKTIPRAIIVMLLIMGVLYIGSAYLAQLVHPGFSFESTDSAAMEVVYMVGGNLFKSLFVTAVILGNFSSGVAATTSASRVLYAMGRDSVLPKKVFGHIHSRYKTPSTGIIVIGFISLLGIVLTLDQVIKFINFGALIAFASVNLSVIAHYFIRNRKRSTFNDYMRYLFMPLLGAGFTLWLWTHLEFDALILGGIWMAIGLGYLIYMTKFFRQGLPEFSFDKEIIPDQVLVEDM</sequence>
<comment type="caution">
    <text evidence="7">The sequence shown here is derived from an EMBL/GenBank/DDBJ whole genome shotgun (WGS) entry which is preliminary data.</text>
</comment>
<dbReference type="InterPro" id="IPR050367">
    <property type="entry name" value="APC_superfamily"/>
</dbReference>
<dbReference type="RefSeq" id="WP_100543038.1">
    <property type="nucleotide sequence ID" value="NZ_PHQY01000588.1"/>
</dbReference>
<dbReference type="AlphaFoldDB" id="A0A2M9Q6S8"/>
<dbReference type="PIRSF" id="PIRSF006060">
    <property type="entry name" value="AA_transporter"/>
    <property type="match status" value="1"/>
</dbReference>
<feature type="transmembrane region" description="Helical" evidence="5">
    <location>
        <begin position="274"/>
        <end position="293"/>
    </location>
</feature>
<dbReference type="PANTHER" id="PTHR42770:SF8">
    <property type="entry name" value="PUTRESCINE IMPORTER PUUP"/>
    <property type="match status" value="1"/>
</dbReference>
<evidence type="ECO:0000256" key="4">
    <source>
        <dbReference type="ARBA" id="ARBA00023136"/>
    </source>
</evidence>
<gene>
    <name evidence="7" type="ORF">CWD94_10640</name>
</gene>
<keyword evidence="2 5" id="KW-0812">Transmembrane</keyword>
<keyword evidence="3 5" id="KW-1133">Transmembrane helix</keyword>
<feature type="transmembrane region" description="Helical" evidence="5">
    <location>
        <begin position="12"/>
        <end position="30"/>
    </location>
</feature>
<dbReference type="STRING" id="582475.ACZ11_12410"/>
<dbReference type="EMBL" id="PHQY01000588">
    <property type="protein sequence ID" value="PJO43777.1"/>
    <property type="molecule type" value="Genomic_DNA"/>
</dbReference>
<dbReference type="Pfam" id="PF00324">
    <property type="entry name" value="AA_permease"/>
    <property type="match status" value="1"/>
</dbReference>
<feature type="transmembrane region" description="Helical" evidence="5">
    <location>
        <begin position="430"/>
        <end position="449"/>
    </location>
</feature>
<protein>
    <recommendedName>
        <fullName evidence="6">Amino acid permease/ SLC12A domain-containing protein</fullName>
    </recommendedName>
</protein>
<feature type="transmembrane region" description="Helical" evidence="5">
    <location>
        <begin position="397"/>
        <end position="418"/>
    </location>
</feature>
<dbReference type="Gene3D" id="1.20.1740.10">
    <property type="entry name" value="Amino acid/polyamine transporter I"/>
    <property type="match status" value="1"/>
</dbReference>
<evidence type="ECO:0000313" key="8">
    <source>
        <dbReference type="Proteomes" id="UP000232101"/>
    </source>
</evidence>
<reference evidence="7 8" key="1">
    <citation type="submission" date="2017-11" db="EMBL/GenBank/DDBJ databases">
        <title>Bacterial isolate from king chilli rhizosphere.</title>
        <authorList>
            <person name="Takhelmayum P."/>
            <person name="Sarangthem I."/>
        </authorList>
    </citation>
    <scope>NUCLEOTIDE SEQUENCE [LARGE SCALE GENOMIC DNA]</scope>
    <source>
        <strain evidence="8">t26</strain>
    </source>
</reference>
<evidence type="ECO:0000259" key="6">
    <source>
        <dbReference type="Pfam" id="PF00324"/>
    </source>
</evidence>
<dbReference type="Proteomes" id="UP000232101">
    <property type="component" value="Unassembled WGS sequence"/>
</dbReference>
<feature type="transmembrane region" description="Helical" evidence="5">
    <location>
        <begin position="87"/>
        <end position="106"/>
    </location>
</feature>